<organism evidence="1 2">
    <name type="scientific">Neophaeococcomyces mojaviensis</name>
    <dbReference type="NCBI Taxonomy" id="3383035"/>
    <lineage>
        <taxon>Eukaryota</taxon>
        <taxon>Fungi</taxon>
        <taxon>Dikarya</taxon>
        <taxon>Ascomycota</taxon>
        <taxon>Pezizomycotina</taxon>
        <taxon>Eurotiomycetes</taxon>
        <taxon>Chaetothyriomycetidae</taxon>
        <taxon>Chaetothyriales</taxon>
        <taxon>Chaetothyriales incertae sedis</taxon>
        <taxon>Neophaeococcomyces</taxon>
    </lineage>
</organism>
<reference evidence="1" key="1">
    <citation type="submission" date="2022-10" db="EMBL/GenBank/DDBJ databases">
        <title>Culturing micro-colonial fungi from biological soil crusts in the Mojave desert and describing Neophaeococcomyces mojavensis, and introducing the new genera and species Taxawa tesnikishii.</title>
        <authorList>
            <person name="Kurbessoian T."/>
            <person name="Stajich J.E."/>
        </authorList>
    </citation>
    <scope>NUCLEOTIDE SEQUENCE</scope>
    <source>
        <strain evidence="1">JES_112</strain>
    </source>
</reference>
<dbReference type="EMBL" id="JAPDRQ010000027">
    <property type="protein sequence ID" value="KAJ9660917.1"/>
    <property type="molecule type" value="Genomic_DNA"/>
</dbReference>
<name>A0ACC3AER5_9EURO</name>
<dbReference type="Proteomes" id="UP001172386">
    <property type="component" value="Unassembled WGS sequence"/>
</dbReference>
<proteinExistence type="predicted"/>
<evidence type="ECO:0000313" key="2">
    <source>
        <dbReference type="Proteomes" id="UP001172386"/>
    </source>
</evidence>
<protein>
    <submittedName>
        <fullName evidence="1">Uncharacterized protein</fullName>
    </submittedName>
</protein>
<evidence type="ECO:0000313" key="1">
    <source>
        <dbReference type="EMBL" id="KAJ9660917.1"/>
    </source>
</evidence>
<keyword evidence="2" id="KW-1185">Reference proteome</keyword>
<comment type="caution">
    <text evidence="1">The sequence shown here is derived from an EMBL/GenBank/DDBJ whole genome shotgun (WGS) entry which is preliminary data.</text>
</comment>
<accession>A0ACC3AER5</accession>
<sequence length="965" mass="110772">MSTLKVTTYTASQWSAGPTTPAAKLFHAYVENVDTAAYNRQPQSKFYSNTVTFHNTNGATYNSADEMTAWMRELFAPFEKMNHTYDRLREIDNGDGTYALDIWATRHIWVKAKEREGEGPDAYNDIQNLRVKCGIKDFLPRADIETSGLLSKGNIEQIIQCKCDHCKYHRNLIRRCGGNIQYDEVAKLVHERLVSFFALLVYVRKPAFIVPFTWDDINDEHIVSLLGDDALLCNRKDQFRDIAGREPGLIRSLDQEIDDHWTRFLRPKIGKPSFRSFGPRFELPIYGDEHMGSGVSGKVVAFRICVGYDSIEAEHSHLLARKEIARGDHEEWNTLKQLGDLKHPHIVRLLATFQHKDHINMIFPLSNTNLRKFLADPKHGLGQYNFSNIFSAPIWEQARGIVDAMRYIHKFPEGSRMGIHFDLKPENILVDTGVRSFKFLITDFGLAVLKDLEQHNSLETAGGGDEGYGPPEHEGLNRKYDVWSMGCILLELLYFVIWSFKGAEKLADARGEADQPHRRYQAFWRLDPEHRPQLRPGVQKAIQDLKQVGAGPSAPNGTLRTLSPRNRRFVLRMATLIENMLWLDKNYRPSSDQVYRDLIRVLADKEIRSLSSPAPVAEEVPVRNDRHDSIAEMQVELNNNFNVERSLLNLQEPTKGETEVRPDIFRSLRTLLARPNRDIASEDQPVALQVFEQQNLSTRIIMSPANEYTPIESGLFRLKELSLVPAYAFRKAHNVERNLAGLRLVRTGDQMSYMSHDIDGDLVDLRKAHGALMKQDIVYSTMVNRVEIHAPKKKRAFSVIRRSRDDPGQPPLVNEVGPITVQLWREARQSQQGCRLVMYIDNHLLLITQFSESLTFLSEQKNPFSEKSGELPILPSALNNKAQSVRLAYIKGAPRDQPDDALDHRDFHQPALELDEGAFRRQCIQAQQDFSSIKIEFPSFHDRRRFVRYYKAMKEQWESDMGISR</sequence>
<gene>
    <name evidence="1" type="ORF">H2198_002262</name>
</gene>